<gene>
    <name evidence="2" type="ORF">HNQ92_004341</name>
</gene>
<keyword evidence="3" id="KW-1185">Reference proteome</keyword>
<feature type="signal peptide" evidence="1">
    <location>
        <begin position="1"/>
        <end position="26"/>
    </location>
</feature>
<protein>
    <submittedName>
        <fullName evidence="2">Uncharacterized protein</fullName>
    </submittedName>
</protein>
<organism evidence="2 3">
    <name type="scientific">Rhabdobacter roseus</name>
    <dbReference type="NCBI Taxonomy" id="1655419"/>
    <lineage>
        <taxon>Bacteria</taxon>
        <taxon>Pseudomonadati</taxon>
        <taxon>Bacteroidota</taxon>
        <taxon>Cytophagia</taxon>
        <taxon>Cytophagales</taxon>
        <taxon>Cytophagaceae</taxon>
        <taxon>Rhabdobacter</taxon>
    </lineage>
</organism>
<dbReference type="RefSeq" id="WP_184177041.1">
    <property type="nucleotide sequence ID" value="NZ_JACHGF010000008.1"/>
</dbReference>
<evidence type="ECO:0000313" key="2">
    <source>
        <dbReference type="EMBL" id="MBB5286181.1"/>
    </source>
</evidence>
<name>A0A840TQP7_9BACT</name>
<proteinExistence type="predicted"/>
<sequence>MKTIMKPGLALWMTLCSFGSLVYGQAAPTSQLLYIHEDPVYPGMVDAYENVSKELLTQLKKHKIEDNYTVIQSEDFKYFTIVPIENMASLDRDPLEPLVEKMGKEAFQELFTAFNKCYPSHRDYLLVRSQSLSYMPEGVAFMPQEKPYRKYSYFYYAPHEQDAVRAVVEKIKKLYVEKSSKLYYNIYISRFGAGENYFLVEEAAKDAQEFVQLQSQNNTLLAAQWPALWAELTKKIIRVEEKTAHLRSDLSYTYSN</sequence>
<evidence type="ECO:0000313" key="3">
    <source>
        <dbReference type="Proteomes" id="UP000557307"/>
    </source>
</evidence>
<accession>A0A840TQP7</accession>
<evidence type="ECO:0000256" key="1">
    <source>
        <dbReference type="SAM" id="SignalP"/>
    </source>
</evidence>
<comment type="caution">
    <text evidence="2">The sequence shown here is derived from an EMBL/GenBank/DDBJ whole genome shotgun (WGS) entry which is preliminary data.</text>
</comment>
<feature type="chain" id="PRO_5032315661" evidence="1">
    <location>
        <begin position="27"/>
        <end position="256"/>
    </location>
</feature>
<dbReference type="AlphaFoldDB" id="A0A840TQP7"/>
<dbReference type="Proteomes" id="UP000557307">
    <property type="component" value="Unassembled WGS sequence"/>
</dbReference>
<keyword evidence="1" id="KW-0732">Signal</keyword>
<reference evidence="2 3" key="1">
    <citation type="submission" date="2020-08" db="EMBL/GenBank/DDBJ databases">
        <title>Genomic Encyclopedia of Type Strains, Phase IV (KMG-IV): sequencing the most valuable type-strain genomes for metagenomic binning, comparative biology and taxonomic classification.</title>
        <authorList>
            <person name="Goeker M."/>
        </authorList>
    </citation>
    <scope>NUCLEOTIDE SEQUENCE [LARGE SCALE GENOMIC DNA]</scope>
    <source>
        <strain evidence="2 3">DSM 105074</strain>
    </source>
</reference>
<dbReference type="EMBL" id="JACHGF010000008">
    <property type="protein sequence ID" value="MBB5286181.1"/>
    <property type="molecule type" value="Genomic_DNA"/>
</dbReference>